<feature type="transmembrane region" description="Helical" evidence="5">
    <location>
        <begin position="342"/>
        <end position="366"/>
    </location>
</feature>
<evidence type="ECO:0000256" key="4">
    <source>
        <dbReference type="ARBA" id="ARBA00023136"/>
    </source>
</evidence>
<feature type="domain" description="Guanylate cyclase" evidence="6">
    <location>
        <begin position="669"/>
        <end position="795"/>
    </location>
</feature>
<protein>
    <submittedName>
        <fullName evidence="8">HAMP domain-containing protein</fullName>
    </submittedName>
</protein>
<dbReference type="Gene3D" id="2.120.10.30">
    <property type="entry name" value="TolB, C-terminal domain"/>
    <property type="match status" value="1"/>
</dbReference>
<evidence type="ECO:0000256" key="2">
    <source>
        <dbReference type="ARBA" id="ARBA00005381"/>
    </source>
</evidence>
<evidence type="ECO:0000256" key="5">
    <source>
        <dbReference type="SAM" id="Phobius"/>
    </source>
</evidence>
<dbReference type="InterPro" id="IPR011042">
    <property type="entry name" value="6-blade_b-propeller_TolB-like"/>
</dbReference>
<dbReference type="InterPro" id="IPR003660">
    <property type="entry name" value="HAMP_dom"/>
</dbReference>
<dbReference type="SMART" id="SM00044">
    <property type="entry name" value="CYCc"/>
    <property type="match status" value="1"/>
</dbReference>
<dbReference type="RefSeq" id="WP_235120493.1">
    <property type="nucleotide sequence ID" value="NZ_CP090978.1"/>
</dbReference>
<keyword evidence="5" id="KW-1133">Transmembrane helix</keyword>
<proteinExistence type="inferred from homology"/>
<keyword evidence="5" id="KW-0812">Transmembrane</keyword>
<dbReference type="InterPro" id="IPR050697">
    <property type="entry name" value="Adenylyl/Guanylyl_Cyclase_3/4"/>
</dbReference>
<evidence type="ECO:0000259" key="6">
    <source>
        <dbReference type="PROSITE" id="PS50125"/>
    </source>
</evidence>
<dbReference type="Pfam" id="PF00672">
    <property type="entry name" value="HAMP"/>
    <property type="match status" value="1"/>
</dbReference>
<evidence type="ECO:0000256" key="3">
    <source>
        <dbReference type="ARBA" id="ARBA00022475"/>
    </source>
</evidence>
<dbReference type="SMART" id="SM00304">
    <property type="entry name" value="HAMP"/>
    <property type="match status" value="1"/>
</dbReference>
<dbReference type="PANTHER" id="PTHR43081">
    <property type="entry name" value="ADENYLATE CYCLASE, TERMINAL-DIFFERENTIATION SPECIFIC-RELATED"/>
    <property type="match status" value="1"/>
</dbReference>
<evidence type="ECO:0000313" key="8">
    <source>
        <dbReference type="EMBL" id="UJF34102.1"/>
    </source>
</evidence>
<keyword evidence="4 5" id="KW-0472">Membrane</keyword>
<evidence type="ECO:0000313" key="9">
    <source>
        <dbReference type="Proteomes" id="UP001649230"/>
    </source>
</evidence>
<feature type="transmembrane region" description="Helical" evidence="5">
    <location>
        <begin position="557"/>
        <end position="580"/>
    </location>
</feature>
<sequence length="920" mass="103809">MKKSIAALLLVLLLLGAAGTYLFGQRDMLKESPFTKEEPFDGLSKAVSDIHNQMYVIDNAKKTIHKLDSEGVLQYSISSDIGKNGEIYRFNDMAADSQGNLYAIRTLLDPYGLTVKSEQIVRYKQDGSFDAILFTQDYNDAKSSKRYRIGSLRNVQIEGDTLYFFNDEGRSLALYKVDAGSSEPKEIYKASVPEGKYVAEADGFTPGQLYYSTRSGEIYRALADGGSELVYPLPGLDRTRRNFPESLHVDSQGRLVFIDFNNKMISRLDPKHPYILEALVTQSTADSSGSGLSFEATTNSLSPDGSMDIVEETQINRRLADGTLTSAMTGAILSKQVVRHRMIVWSVAAAAVLLVLYALKLLYFNILDRRIPLMMKQIMVFVPIIAASMILLSTVIYTSFSKKMEEETFAELALLAKNGQNLIDGDKLESITSPLDYKGPVYQSFRTKIKAVFDNNVRDDNQGFYKAVYKYEDGVIYRIMEDDDGMHMFNPFPETEQNQRVVHNGEVATDQWQDFSGYWMYAIAPIYNSSGKIVGVFETSKNMDGILKHRQAVLQSIIRNIALISVGLLLVLMLMTYVLLSSIRKLRNSVGEIAKGNWDTVVTINTRDEVSDLGDSVNTMAARIRDYITKVENFSQAYYRFVPQQFLRFLHKESILDVQLGDQVEERMSIMIFNIRKFYLMSKQLSPEENFNFVNSFLKRFGPYVRNHEGMINKYLGAGFMALFPNQADEALRASIEMRKELEVYNSHRANVGYKPIDLGIGLHTGPLRLGIIGEEQRLEGNVISDGVNIATLLEKMTESLGASILITEQVVQSLSDASSFRYRSLGQVQIGGIKDPLHLYDVYQGDPDTVRVLKDKTKALFEQAVTYYQVGRFYDAREAFLMVIKQNRHDKAAQLYFYVCDEYFQNGATDGWDGTLSVS</sequence>
<dbReference type="EMBL" id="CP090978">
    <property type="protein sequence ID" value="UJF34102.1"/>
    <property type="molecule type" value="Genomic_DNA"/>
</dbReference>
<reference evidence="8 9" key="1">
    <citation type="journal article" date="2024" name="Int. J. Syst. Evol. Microbiol.">
        <title>Paenibacillus hexagrammi sp. nov., a novel bacterium isolated from the gut content of Hexagrammos agrammus.</title>
        <authorList>
            <person name="Jung H.K."/>
            <person name="Kim D.G."/>
            <person name="Zin H."/>
            <person name="Park J."/>
            <person name="Jung H."/>
            <person name="Kim Y.O."/>
            <person name="Kong H.J."/>
            <person name="Kim J.W."/>
            <person name="Kim Y.S."/>
        </authorList>
    </citation>
    <scope>NUCLEOTIDE SEQUENCE [LARGE SCALE GENOMIC DNA]</scope>
    <source>
        <strain evidence="8 9">YPD9-1</strain>
    </source>
</reference>
<dbReference type="SUPFAM" id="SSF55073">
    <property type="entry name" value="Nucleotide cyclase"/>
    <property type="match status" value="1"/>
</dbReference>
<feature type="domain" description="HAMP" evidence="7">
    <location>
        <begin position="577"/>
        <end position="629"/>
    </location>
</feature>
<dbReference type="Proteomes" id="UP001649230">
    <property type="component" value="Chromosome"/>
</dbReference>
<dbReference type="PROSITE" id="PS50885">
    <property type="entry name" value="HAMP"/>
    <property type="match status" value="1"/>
</dbReference>
<comment type="similarity">
    <text evidence="2">Belongs to the adenylyl cyclase class-3 family.</text>
</comment>
<dbReference type="InterPro" id="IPR029787">
    <property type="entry name" value="Nucleotide_cyclase"/>
</dbReference>
<organism evidence="8 9">
    <name type="scientific">Paenibacillus hexagrammi</name>
    <dbReference type="NCBI Taxonomy" id="2908839"/>
    <lineage>
        <taxon>Bacteria</taxon>
        <taxon>Bacillati</taxon>
        <taxon>Bacillota</taxon>
        <taxon>Bacilli</taxon>
        <taxon>Bacillales</taxon>
        <taxon>Paenibacillaceae</taxon>
        <taxon>Paenibacillus</taxon>
    </lineage>
</organism>
<dbReference type="Pfam" id="PF00211">
    <property type="entry name" value="Guanylate_cyc"/>
    <property type="match status" value="1"/>
</dbReference>
<keyword evidence="3" id="KW-1003">Cell membrane</keyword>
<dbReference type="SUPFAM" id="SSF158472">
    <property type="entry name" value="HAMP domain-like"/>
    <property type="match status" value="1"/>
</dbReference>
<evidence type="ECO:0000259" key="7">
    <source>
        <dbReference type="PROSITE" id="PS50885"/>
    </source>
</evidence>
<dbReference type="CDD" id="cd06225">
    <property type="entry name" value="HAMP"/>
    <property type="match status" value="1"/>
</dbReference>
<dbReference type="InterPro" id="IPR001054">
    <property type="entry name" value="A/G_cyclase"/>
</dbReference>
<evidence type="ECO:0000256" key="1">
    <source>
        <dbReference type="ARBA" id="ARBA00004236"/>
    </source>
</evidence>
<name>A0ABY3SJ81_9BACL</name>
<dbReference type="InterPro" id="IPR029151">
    <property type="entry name" value="Sensor-like_sf"/>
</dbReference>
<dbReference type="SUPFAM" id="SSF63825">
    <property type="entry name" value="YWTD domain"/>
    <property type="match status" value="1"/>
</dbReference>
<dbReference type="Gene3D" id="6.10.340.10">
    <property type="match status" value="1"/>
</dbReference>
<comment type="subcellular location">
    <subcellularLocation>
        <location evidence="1">Cell membrane</location>
    </subcellularLocation>
</comment>
<dbReference type="CDD" id="cd07302">
    <property type="entry name" value="CHD"/>
    <property type="match status" value="1"/>
</dbReference>
<dbReference type="PANTHER" id="PTHR43081:SF1">
    <property type="entry name" value="ADENYLATE CYCLASE, TERMINAL-DIFFERENTIATION SPECIFIC"/>
    <property type="match status" value="1"/>
</dbReference>
<gene>
    <name evidence="8" type="ORF">L0M14_02365</name>
</gene>
<feature type="transmembrane region" description="Helical" evidence="5">
    <location>
        <begin position="378"/>
        <end position="400"/>
    </location>
</feature>
<keyword evidence="9" id="KW-1185">Reference proteome</keyword>
<dbReference type="SUPFAM" id="SSF103190">
    <property type="entry name" value="Sensory domain-like"/>
    <property type="match status" value="1"/>
</dbReference>
<dbReference type="Gene3D" id="3.30.70.1230">
    <property type="entry name" value="Nucleotide cyclase"/>
    <property type="match status" value="1"/>
</dbReference>
<accession>A0ABY3SJ81</accession>
<dbReference type="PROSITE" id="PS50125">
    <property type="entry name" value="GUANYLATE_CYCLASE_2"/>
    <property type="match status" value="1"/>
</dbReference>
<feature type="transmembrane region" description="Helical" evidence="5">
    <location>
        <begin position="518"/>
        <end position="537"/>
    </location>
</feature>